<dbReference type="PROSITE" id="PS51296">
    <property type="entry name" value="RIESKE"/>
    <property type="match status" value="1"/>
</dbReference>
<evidence type="ECO:0000259" key="5">
    <source>
        <dbReference type="PROSITE" id="PS51296"/>
    </source>
</evidence>
<dbReference type="SUPFAM" id="SSF50022">
    <property type="entry name" value="ISP domain"/>
    <property type="match status" value="1"/>
</dbReference>
<sequence>MTRGIDHAIPVCAVHELQDGEAVRIPREQAGTADDIAVFNDNGEYFALNDTCTHARASLSEGWVEDGQVECPLHSGAFCLRTGEALGLPAVTDTVAHRVDVQGGTVWLLPDESQLTDGTGHEPA</sequence>
<dbReference type="GO" id="GO:0016705">
    <property type="term" value="F:oxidoreductase activity, acting on paired donors, with incorporation or reduction of molecular oxygen"/>
    <property type="evidence" value="ECO:0007669"/>
    <property type="project" value="UniProtKB-ARBA"/>
</dbReference>
<keyword evidence="7" id="KW-1185">Reference proteome</keyword>
<gene>
    <name evidence="6" type="ORF">BJ998_002157</name>
</gene>
<dbReference type="InterPro" id="IPR036922">
    <property type="entry name" value="Rieske_2Fe-2S_sf"/>
</dbReference>
<dbReference type="Pfam" id="PF00355">
    <property type="entry name" value="Rieske"/>
    <property type="match status" value="1"/>
</dbReference>
<dbReference type="AlphaFoldDB" id="A0A7W9NGA0"/>
<dbReference type="Gene3D" id="2.102.10.10">
    <property type="entry name" value="Rieske [2Fe-2S] iron-sulphur domain"/>
    <property type="match status" value="1"/>
</dbReference>
<accession>A0A7W9NGA0</accession>
<dbReference type="GO" id="GO:0051213">
    <property type="term" value="F:dioxygenase activity"/>
    <property type="evidence" value="ECO:0007669"/>
    <property type="project" value="UniProtKB-KW"/>
</dbReference>
<dbReference type="RefSeq" id="WP_221337954.1">
    <property type="nucleotide sequence ID" value="NZ_JACHIR010000001.1"/>
</dbReference>
<dbReference type="InterPro" id="IPR017941">
    <property type="entry name" value="Rieske_2Fe-2S"/>
</dbReference>
<dbReference type="EMBL" id="JACHIR010000001">
    <property type="protein sequence ID" value="MBB5890961.1"/>
    <property type="molecule type" value="Genomic_DNA"/>
</dbReference>
<proteinExistence type="predicted"/>
<feature type="domain" description="Rieske" evidence="5">
    <location>
        <begin position="9"/>
        <end position="108"/>
    </location>
</feature>
<evidence type="ECO:0000256" key="1">
    <source>
        <dbReference type="ARBA" id="ARBA00022714"/>
    </source>
</evidence>
<comment type="caution">
    <text evidence="6">The sequence shown here is derived from an EMBL/GenBank/DDBJ whole genome shotgun (WGS) entry which is preliminary data.</text>
</comment>
<keyword evidence="4" id="KW-0411">Iron-sulfur</keyword>
<evidence type="ECO:0000256" key="3">
    <source>
        <dbReference type="ARBA" id="ARBA00023004"/>
    </source>
</evidence>
<keyword evidence="2" id="KW-0479">Metal-binding</keyword>
<evidence type="ECO:0000313" key="6">
    <source>
        <dbReference type="EMBL" id="MBB5890961.1"/>
    </source>
</evidence>
<evidence type="ECO:0000256" key="2">
    <source>
        <dbReference type="ARBA" id="ARBA00022723"/>
    </source>
</evidence>
<dbReference type="Proteomes" id="UP000585638">
    <property type="component" value="Unassembled WGS sequence"/>
</dbReference>
<protein>
    <submittedName>
        <fullName evidence="6">3-phenylpropionate/trans-cinnamate dioxygenase ferredoxin subunit</fullName>
    </submittedName>
</protein>
<dbReference type="NCBIfam" id="NF007422">
    <property type="entry name" value="PRK09965.1"/>
    <property type="match status" value="1"/>
</dbReference>
<keyword evidence="1" id="KW-0001">2Fe-2S</keyword>
<dbReference type="GO" id="GO:0004497">
    <property type="term" value="F:monooxygenase activity"/>
    <property type="evidence" value="ECO:0007669"/>
    <property type="project" value="UniProtKB-ARBA"/>
</dbReference>
<dbReference type="PANTHER" id="PTHR21496">
    <property type="entry name" value="FERREDOXIN-RELATED"/>
    <property type="match status" value="1"/>
</dbReference>
<dbReference type="GO" id="GO:0051537">
    <property type="term" value="F:2 iron, 2 sulfur cluster binding"/>
    <property type="evidence" value="ECO:0007669"/>
    <property type="project" value="UniProtKB-KW"/>
</dbReference>
<dbReference type="PANTHER" id="PTHR21496:SF23">
    <property type="entry name" value="3-PHENYLPROPIONATE_CINNAMIC ACID DIOXYGENASE FERREDOXIN SUBUNIT"/>
    <property type="match status" value="1"/>
</dbReference>
<keyword evidence="3" id="KW-0408">Iron</keyword>
<evidence type="ECO:0000313" key="7">
    <source>
        <dbReference type="Proteomes" id="UP000585638"/>
    </source>
</evidence>
<organism evidence="6 7">
    <name type="scientific">Kutzneria kofuensis</name>
    <dbReference type="NCBI Taxonomy" id="103725"/>
    <lineage>
        <taxon>Bacteria</taxon>
        <taxon>Bacillati</taxon>
        <taxon>Actinomycetota</taxon>
        <taxon>Actinomycetes</taxon>
        <taxon>Pseudonocardiales</taxon>
        <taxon>Pseudonocardiaceae</taxon>
        <taxon>Kutzneria</taxon>
    </lineage>
</organism>
<dbReference type="CDD" id="cd03528">
    <property type="entry name" value="Rieske_RO_ferredoxin"/>
    <property type="match status" value="1"/>
</dbReference>
<keyword evidence="6" id="KW-0560">Oxidoreductase</keyword>
<keyword evidence="6" id="KW-0223">Dioxygenase</keyword>
<name>A0A7W9NGA0_9PSEU</name>
<reference evidence="6 7" key="1">
    <citation type="submission" date="2020-08" db="EMBL/GenBank/DDBJ databases">
        <title>Sequencing the genomes of 1000 actinobacteria strains.</title>
        <authorList>
            <person name="Klenk H.-P."/>
        </authorList>
    </citation>
    <scope>NUCLEOTIDE SEQUENCE [LARGE SCALE GENOMIC DNA]</scope>
    <source>
        <strain evidence="6 7">DSM 43851</strain>
    </source>
</reference>
<evidence type="ECO:0000256" key="4">
    <source>
        <dbReference type="ARBA" id="ARBA00023014"/>
    </source>
</evidence>
<dbReference type="GO" id="GO:0046872">
    <property type="term" value="F:metal ion binding"/>
    <property type="evidence" value="ECO:0007669"/>
    <property type="project" value="UniProtKB-KW"/>
</dbReference>